<proteinExistence type="predicted"/>
<dbReference type="Proteomes" id="UP001174136">
    <property type="component" value="Unassembled WGS sequence"/>
</dbReference>
<reference evidence="1" key="1">
    <citation type="journal article" date="2023" name="Front. Mar. Sci.">
        <title>A new Merluccius polli reference genome to investigate the effects of global change in West African waters.</title>
        <authorList>
            <person name="Mateo J.L."/>
            <person name="Blanco-Fernandez C."/>
            <person name="Garcia-Vazquez E."/>
            <person name="Machado-Schiaffino G."/>
        </authorList>
    </citation>
    <scope>NUCLEOTIDE SEQUENCE</scope>
    <source>
        <strain evidence="1">C29</strain>
        <tissue evidence="1">Fin</tissue>
    </source>
</reference>
<evidence type="ECO:0000313" key="2">
    <source>
        <dbReference type="Proteomes" id="UP001174136"/>
    </source>
</evidence>
<dbReference type="PANTHER" id="PTHR37162">
    <property type="entry name" value="HAT FAMILY DIMERISATION DOMAINCONTAINING PROTEIN-RELATED"/>
    <property type="match status" value="1"/>
</dbReference>
<name>A0AA47MJI9_MERPO</name>
<sequence length="488" mass="55629">MACGRTKAEAIVTDVLAPASVEDCLKVLRRPMHEQREATAKAHTPFFSLASDASNHGTTKLFPLSVRYWTPDVGVQTKVIDFYDDSDETSHAIHNQIVTKLEENGLGLDMMSAYCADNASVNYGKHNSVFQKLKEKNNSILKANCVAHIVHNSAKNAGDRLNIDIENVVNKTFSHFSSSAKRVEELKSIHTFVEMEYQSLLRHVPTRWLSLWPAVKRLHDSWAPIKAYFLSLGEDQCPKSLWRLFKDDQDGEGNPLELQVYLSFLSNALKIFHDTVLVLERENGTVCELYDMMFTLKTKLQQRQSDGFFGAQTAVLLQQFPDRQAAVLREDMSKFYQSSLTYLEQRYDFSDSNYQKNVASLALQKSPFNYTHLCEAVEVLQLSKQLDMDALYDEYCVIQPHQQAIVQSEASVVEKWATLLKHTHTPNMTVFASFLLSVPITNASVERVKINFTFSCKDFYAYVVKEKALLNAVRSNKKYKFKKKPEEA</sequence>
<dbReference type="EMBL" id="JAOPHQ010003978">
    <property type="protein sequence ID" value="KAK0141285.1"/>
    <property type="molecule type" value="Genomic_DNA"/>
</dbReference>
<dbReference type="AlphaFoldDB" id="A0AA47MJI9"/>
<protein>
    <submittedName>
        <fullName evidence="1">Uncharacterized protein</fullName>
    </submittedName>
</protein>
<organism evidence="1 2">
    <name type="scientific">Merluccius polli</name>
    <name type="common">Benguela hake</name>
    <name type="synonym">Merluccius cadenati</name>
    <dbReference type="NCBI Taxonomy" id="89951"/>
    <lineage>
        <taxon>Eukaryota</taxon>
        <taxon>Metazoa</taxon>
        <taxon>Chordata</taxon>
        <taxon>Craniata</taxon>
        <taxon>Vertebrata</taxon>
        <taxon>Euteleostomi</taxon>
        <taxon>Actinopterygii</taxon>
        <taxon>Neopterygii</taxon>
        <taxon>Teleostei</taxon>
        <taxon>Neoteleostei</taxon>
        <taxon>Acanthomorphata</taxon>
        <taxon>Zeiogadaria</taxon>
        <taxon>Gadariae</taxon>
        <taxon>Gadiformes</taxon>
        <taxon>Gadoidei</taxon>
        <taxon>Merlucciidae</taxon>
        <taxon>Merluccius</taxon>
    </lineage>
</organism>
<gene>
    <name evidence="1" type="ORF">N1851_021728</name>
</gene>
<dbReference type="SUPFAM" id="SSF53098">
    <property type="entry name" value="Ribonuclease H-like"/>
    <property type="match status" value="1"/>
</dbReference>
<dbReference type="InterPro" id="IPR012337">
    <property type="entry name" value="RNaseH-like_sf"/>
</dbReference>
<keyword evidence="2" id="KW-1185">Reference proteome</keyword>
<evidence type="ECO:0000313" key="1">
    <source>
        <dbReference type="EMBL" id="KAK0141285.1"/>
    </source>
</evidence>
<dbReference type="PANTHER" id="PTHR37162:SF1">
    <property type="entry name" value="BED-TYPE DOMAIN-CONTAINING PROTEIN"/>
    <property type="match status" value="1"/>
</dbReference>
<accession>A0AA47MJI9</accession>
<comment type="caution">
    <text evidence="1">The sequence shown here is derived from an EMBL/GenBank/DDBJ whole genome shotgun (WGS) entry which is preliminary data.</text>
</comment>